<gene>
    <name evidence="1" type="ORF">BJY18_003100</name>
</gene>
<accession>A0A840IW03</accession>
<comment type="caution">
    <text evidence="1">The sequence shown here is derived from an EMBL/GenBank/DDBJ whole genome shotgun (WGS) entry which is preliminary data.</text>
</comment>
<dbReference type="EMBL" id="JACHMG010000001">
    <property type="protein sequence ID" value="MBB4685615.1"/>
    <property type="molecule type" value="Genomic_DNA"/>
</dbReference>
<dbReference type="Proteomes" id="UP000581769">
    <property type="component" value="Unassembled WGS sequence"/>
</dbReference>
<protein>
    <submittedName>
        <fullName evidence="1">Uncharacterized protein</fullName>
    </submittedName>
</protein>
<evidence type="ECO:0000313" key="1">
    <source>
        <dbReference type="EMBL" id="MBB4685615.1"/>
    </source>
</evidence>
<proteinExistence type="predicted"/>
<reference evidence="1 2" key="1">
    <citation type="submission" date="2020-08" db="EMBL/GenBank/DDBJ databases">
        <title>Sequencing the genomes of 1000 actinobacteria strains.</title>
        <authorList>
            <person name="Klenk H.-P."/>
        </authorList>
    </citation>
    <scope>NUCLEOTIDE SEQUENCE [LARGE SCALE GENOMIC DNA]</scope>
    <source>
        <strain evidence="1 2">DSM 45859</strain>
    </source>
</reference>
<evidence type="ECO:0000313" key="2">
    <source>
        <dbReference type="Proteomes" id="UP000581769"/>
    </source>
</evidence>
<sequence>MQVSVSAWFVTPSASVVENAYGLIRPGRTPNVPIPLASTLSTPVFTVTSISTVCVPEARDAYASHIGSTVIFVIQKSTAVLPSLLLIPARSPTFFVM</sequence>
<name>A0A840IW03_9PSEU</name>
<organism evidence="1 2">
    <name type="scientific">Amycolatopsis jiangsuensis</name>
    <dbReference type="NCBI Taxonomy" id="1181879"/>
    <lineage>
        <taxon>Bacteria</taxon>
        <taxon>Bacillati</taxon>
        <taxon>Actinomycetota</taxon>
        <taxon>Actinomycetes</taxon>
        <taxon>Pseudonocardiales</taxon>
        <taxon>Pseudonocardiaceae</taxon>
        <taxon>Amycolatopsis</taxon>
    </lineage>
</organism>
<keyword evidence="2" id="KW-1185">Reference proteome</keyword>
<dbReference type="AlphaFoldDB" id="A0A840IW03"/>